<reference evidence="9 10" key="1">
    <citation type="submission" date="2018-01" db="EMBL/GenBank/DDBJ databases">
        <title>Genomic Encyclopedia of Type Strains, Phase III (KMG-III): the genomes of soil and plant-associated and newly described type strains.</title>
        <authorList>
            <person name="Whitman W."/>
        </authorList>
    </citation>
    <scope>NUCLEOTIDE SEQUENCE [LARGE SCALE GENOMIC DNA]</scope>
    <source>
        <strain evidence="9 10">HKI456</strain>
    </source>
</reference>
<feature type="binding site" evidence="5">
    <location>
        <begin position="236"/>
        <end position="237"/>
    </location>
    <ligand>
        <name>S-methyl-5'-thioadenosine</name>
        <dbReference type="ChEBI" id="CHEBI:17509"/>
    </ligand>
</feature>
<dbReference type="Proteomes" id="UP000243096">
    <property type="component" value="Unassembled WGS sequence"/>
</dbReference>
<comment type="pathway">
    <text evidence="5">Amine and polyamine biosynthesis; spermidine biosynthesis; spermidine from putrescine: step 1/1.</text>
</comment>
<feature type="region of interest" description="Disordered" evidence="7">
    <location>
        <begin position="57"/>
        <end position="100"/>
    </location>
</feature>
<dbReference type="InterPro" id="IPR030374">
    <property type="entry name" value="PABS"/>
</dbReference>
<accession>A0A2P5K9Q1</accession>
<comment type="function">
    <text evidence="5">Catalyzes the irreversible transfer of a propylamine group from the amino donor S-adenosylmethioninamine (decarboxy-AdoMet) to putrescine (1,4-diaminobutane) to yield spermidine.</text>
</comment>
<protein>
    <recommendedName>
        <fullName evidence="5">Polyamine aminopropyltransferase</fullName>
    </recommendedName>
    <alternativeName>
        <fullName evidence="5">Putrescine aminopropyltransferase</fullName>
        <shortName evidence="5">PAPT</shortName>
    </alternativeName>
    <alternativeName>
        <fullName evidence="5">Spermidine synthase</fullName>
        <shortName evidence="5">SPDS</shortName>
        <shortName evidence="5">SPDSY</shortName>
        <ecNumber evidence="5">2.5.1.16</ecNumber>
    </alternativeName>
</protein>
<dbReference type="PANTHER" id="PTHR43317">
    <property type="entry name" value="THERMOSPERMINE SYNTHASE ACAULIS5"/>
    <property type="match status" value="1"/>
</dbReference>
<dbReference type="HAMAP" id="MF_00198">
    <property type="entry name" value="Spermidine_synth"/>
    <property type="match status" value="1"/>
</dbReference>
<feature type="compositionally biased region" description="Basic and acidic residues" evidence="7">
    <location>
        <begin position="76"/>
        <end position="96"/>
    </location>
</feature>
<name>A0A2P5K9Q1_9BURK</name>
<dbReference type="Gene3D" id="3.40.50.150">
    <property type="entry name" value="Vaccinia Virus protein VP39"/>
    <property type="match status" value="1"/>
</dbReference>
<keyword evidence="2 5" id="KW-0808">Transferase</keyword>
<feature type="binding site" evidence="5">
    <location>
        <position position="128"/>
    </location>
    <ligand>
        <name>S-methyl-5'-thioadenosine</name>
        <dbReference type="ChEBI" id="CHEBI:17509"/>
    </ligand>
</feature>
<evidence type="ECO:0000313" key="9">
    <source>
        <dbReference type="EMBL" id="PPB83413.1"/>
    </source>
</evidence>
<keyword evidence="3 5" id="KW-0745">Spermidine biosynthesis</keyword>
<dbReference type="EMBL" id="PRDW01000008">
    <property type="protein sequence ID" value="PPB83413.1"/>
    <property type="molecule type" value="Genomic_DNA"/>
</dbReference>
<dbReference type="UniPathway" id="UPA00248">
    <property type="reaction ID" value="UER00314"/>
</dbReference>
<dbReference type="SUPFAM" id="SSF53335">
    <property type="entry name" value="S-adenosyl-L-methionine-dependent methyltransferases"/>
    <property type="match status" value="1"/>
</dbReference>
<feature type="binding site" evidence="5">
    <location>
        <position position="184"/>
    </location>
    <ligand>
        <name>spermidine</name>
        <dbReference type="ChEBI" id="CHEBI:57834"/>
    </ligand>
</feature>
<feature type="compositionally biased region" description="Pro residues" evidence="7">
    <location>
        <begin position="60"/>
        <end position="75"/>
    </location>
</feature>
<evidence type="ECO:0000256" key="3">
    <source>
        <dbReference type="ARBA" id="ARBA00023066"/>
    </source>
</evidence>
<comment type="caution">
    <text evidence="9">The sequence shown here is derived from an EMBL/GenBank/DDBJ whole genome shotgun (WGS) entry which is preliminary data.</text>
</comment>
<dbReference type="Pfam" id="PF01564">
    <property type="entry name" value="Spermine_synth"/>
    <property type="match status" value="1"/>
</dbReference>
<comment type="subunit">
    <text evidence="5">Homodimer or homotetramer.</text>
</comment>
<evidence type="ECO:0000313" key="10">
    <source>
        <dbReference type="Proteomes" id="UP000243096"/>
    </source>
</evidence>
<dbReference type="InterPro" id="IPR037163">
    <property type="entry name" value="Spermidine_synt_N_sf"/>
</dbReference>
<dbReference type="GO" id="GO:0004766">
    <property type="term" value="F:spermidine synthase activity"/>
    <property type="evidence" value="ECO:0007669"/>
    <property type="project" value="UniProtKB-UniRule"/>
</dbReference>
<comment type="caution">
    <text evidence="5">Lacks conserved residue(s) required for the propagation of feature annotation.</text>
</comment>
<dbReference type="Gene3D" id="2.30.140.10">
    <property type="entry name" value="Spermidine synthase, tetramerisation domain"/>
    <property type="match status" value="1"/>
</dbReference>
<evidence type="ECO:0000256" key="6">
    <source>
        <dbReference type="PROSITE-ProRule" id="PRU00354"/>
    </source>
</evidence>
<sequence length="381" mass="42298">MRAHPRAKRRKAHYSNRQACRCLAMLRRATGVRAGIANCLATPPQRRHATVKELCRLEPKPPSSRTPPPAVPPADPIHDAAPAHDIDRPDNADRPDAQGNSLTLRPCAHYAYTFTGARRLQTIDSAYQHIEVWETPLLGKLFVLDKRPMTSERDEYLYHESMVHPGALSREQPPRRVLVLGGGDGGAARQWLKYKALEHIVIAELDPAVVAMARRHLQRVHRGALDDPRVQIVTGDALHFVQHTQERFDAVVFDLTPPNSPASTLYTHSFYALLRTRMVDDAVLSIHLGSPLFQPGQVAALLGTLRAAFGHVALMQTYVPLYGSLWQMAVVSDALDAGQLPAQRAAERAAQWGLSGLEHYDPSRHDAFFIERIPDCGTAPK</sequence>
<dbReference type="InterPro" id="IPR001045">
    <property type="entry name" value="Spermi_synthase"/>
</dbReference>
<dbReference type="GO" id="GO:0008295">
    <property type="term" value="P:spermidine biosynthetic process"/>
    <property type="evidence" value="ECO:0007669"/>
    <property type="project" value="UniProtKB-UniRule"/>
</dbReference>
<evidence type="ECO:0000256" key="5">
    <source>
        <dbReference type="HAMAP-Rule" id="MF_00198"/>
    </source>
</evidence>
<dbReference type="InterPro" id="IPR029063">
    <property type="entry name" value="SAM-dependent_MTases_sf"/>
</dbReference>
<evidence type="ECO:0000256" key="2">
    <source>
        <dbReference type="ARBA" id="ARBA00022679"/>
    </source>
</evidence>
<evidence type="ECO:0000256" key="4">
    <source>
        <dbReference type="ARBA" id="ARBA00023115"/>
    </source>
</evidence>
<organism evidence="9 10">
    <name type="scientific">Mycetohabitans endofungorum</name>
    <dbReference type="NCBI Taxonomy" id="417203"/>
    <lineage>
        <taxon>Bacteria</taxon>
        <taxon>Pseudomonadati</taxon>
        <taxon>Pseudomonadota</taxon>
        <taxon>Betaproteobacteria</taxon>
        <taxon>Burkholderiales</taxon>
        <taxon>Burkholderiaceae</taxon>
        <taxon>Mycetohabitans</taxon>
    </lineage>
</organism>
<evidence type="ECO:0000256" key="1">
    <source>
        <dbReference type="ARBA" id="ARBA00007867"/>
    </source>
</evidence>
<comment type="catalytic activity">
    <reaction evidence="5">
        <text>S-adenosyl 3-(methylsulfanyl)propylamine + putrescine = S-methyl-5'-thioadenosine + spermidine + H(+)</text>
        <dbReference type="Rhea" id="RHEA:12721"/>
        <dbReference type="ChEBI" id="CHEBI:15378"/>
        <dbReference type="ChEBI" id="CHEBI:17509"/>
        <dbReference type="ChEBI" id="CHEBI:57443"/>
        <dbReference type="ChEBI" id="CHEBI:57834"/>
        <dbReference type="ChEBI" id="CHEBI:326268"/>
        <dbReference type="EC" id="2.5.1.16"/>
    </reaction>
</comment>
<comment type="similarity">
    <text evidence="1 5">Belongs to the spermidine/spermine synthase family.</text>
</comment>
<dbReference type="EC" id="2.5.1.16" evidence="5"/>
<dbReference type="GO" id="GO:0010487">
    <property type="term" value="F:thermospermine synthase activity"/>
    <property type="evidence" value="ECO:0007669"/>
    <property type="project" value="UniProtKB-ARBA"/>
</dbReference>
<feature type="active site" description="Proton acceptor" evidence="5 6">
    <location>
        <position position="254"/>
    </location>
</feature>
<dbReference type="NCBIfam" id="NF037959">
    <property type="entry name" value="MFS_SpdSyn"/>
    <property type="match status" value="1"/>
</dbReference>
<feature type="binding site" evidence="5">
    <location>
        <position position="204"/>
    </location>
    <ligand>
        <name>S-methyl-5'-thioadenosine</name>
        <dbReference type="ChEBI" id="CHEBI:17509"/>
    </ligand>
</feature>
<feature type="binding site" evidence="5">
    <location>
        <position position="261"/>
    </location>
    <ligand>
        <name>S-methyl-5'-thioadenosine</name>
        <dbReference type="ChEBI" id="CHEBI:17509"/>
    </ligand>
</feature>
<dbReference type="NCBIfam" id="NF002010">
    <property type="entry name" value="PRK00811.1"/>
    <property type="match status" value="1"/>
</dbReference>
<feature type="domain" description="PABS" evidence="8">
    <location>
        <begin position="99"/>
        <end position="333"/>
    </location>
</feature>
<feature type="binding site" evidence="5">
    <location>
        <position position="159"/>
    </location>
    <ligand>
        <name>spermidine</name>
        <dbReference type="ChEBI" id="CHEBI:57834"/>
    </ligand>
</feature>
<keyword evidence="10" id="KW-1185">Reference proteome</keyword>
<proteinExistence type="inferred from homology"/>
<gene>
    <name evidence="5" type="primary">speE</name>
    <name evidence="9" type="ORF">B0O95_10874</name>
</gene>
<dbReference type="PANTHER" id="PTHR43317:SF1">
    <property type="entry name" value="THERMOSPERMINE SYNTHASE ACAULIS5"/>
    <property type="match status" value="1"/>
</dbReference>
<keyword evidence="4 5" id="KW-0620">Polyamine biosynthesis</keyword>
<evidence type="ECO:0000259" key="8">
    <source>
        <dbReference type="PROSITE" id="PS51006"/>
    </source>
</evidence>
<evidence type="ECO:0000256" key="7">
    <source>
        <dbReference type="SAM" id="MobiDB-lite"/>
    </source>
</evidence>
<dbReference type="PROSITE" id="PS51006">
    <property type="entry name" value="PABS_2"/>
    <property type="match status" value="1"/>
</dbReference>
<dbReference type="CDD" id="cd02440">
    <property type="entry name" value="AdoMet_MTases"/>
    <property type="match status" value="1"/>
</dbReference>
<dbReference type="AlphaFoldDB" id="A0A2P5K9Q1"/>